<dbReference type="RefSeq" id="WP_254569750.1">
    <property type="nucleotide sequence ID" value="NZ_CP098502.1"/>
</dbReference>
<feature type="compositionally biased region" description="Low complexity" evidence="1">
    <location>
        <begin position="123"/>
        <end position="156"/>
    </location>
</feature>
<dbReference type="Proteomes" id="UP001056035">
    <property type="component" value="Chromosome"/>
</dbReference>
<accession>A0ABY5DQN4</accession>
<name>A0ABY5DQN4_9ACTN</name>
<reference evidence="2 3" key="1">
    <citation type="submission" date="2022-06" db="EMBL/GenBank/DDBJ databases">
        <title>Paraconexibacter antarcticus.</title>
        <authorList>
            <person name="Kim C.S."/>
        </authorList>
    </citation>
    <scope>NUCLEOTIDE SEQUENCE [LARGE SCALE GENOMIC DNA]</scope>
    <source>
        <strain evidence="2 3">02-257</strain>
    </source>
</reference>
<feature type="region of interest" description="Disordered" evidence="1">
    <location>
        <begin position="123"/>
        <end position="181"/>
    </location>
</feature>
<keyword evidence="3" id="KW-1185">Reference proteome</keyword>
<sequence length="197" mass="19269">MTDTIEFLPSPLVPTAGDSCPNCAAKLAVDQRYCLRCGERRGRPRFTPPPAAATVVPSTETIRTERGPATTSTALIAGVATLVLAMGVGVLIGHSAGGDGSTQAAAPQVVTIAGGAAAPAATDATATTPGASDAAATASTPSAKKSTAKAAAAAKVPKTKPAAKKKPVPGKVVKVGQKGSGPGYTGGKFTGNFFGSP</sequence>
<gene>
    <name evidence="2" type="ORF">NBH00_16815</name>
</gene>
<feature type="compositionally biased region" description="Basic residues" evidence="1">
    <location>
        <begin position="157"/>
        <end position="168"/>
    </location>
</feature>
<evidence type="ECO:0000256" key="1">
    <source>
        <dbReference type="SAM" id="MobiDB-lite"/>
    </source>
</evidence>
<protein>
    <recommendedName>
        <fullName evidence="4">Zinc ribbon domain-containing protein</fullName>
    </recommendedName>
</protein>
<proteinExistence type="predicted"/>
<dbReference type="EMBL" id="CP098502">
    <property type="protein sequence ID" value="UTI63015.1"/>
    <property type="molecule type" value="Genomic_DNA"/>
</dbReference>
<organism evidence="2 3">
    <name type="scientific">Paraconexibacter antarcticus</name>
    <dbReference type="NCBI Taxonomy" id="2949664"/>
    <lineage>
        <taxon>Bacteria</taxon>
        <taxon>Bacillati</taxon>
        <taxon>Actinomycetota</taxon>
        <taxon>Thermoleophilia</taxon>
        <taxon>Solirubrobacterales</taxon>
        <taxon>Paraconexibacteraceae</taxon>
        <taxon>Paraconexibacter</taxon>
    </lineage>
</organism>
<evidence type="ECO:0000313" key="2">
    <source>
        <dbReference type="EMBL" id="UTI63015.1"/>
    </source>
</evidence>
<evidence type="ECO:0000313" key="3">
    <source>
        <dbReference type="Proteomes" id="UP001056035"/>
    </source>
</evidence>
<evidence type="ECO:0008006" key="4">
    <source>
        <dbReference type="Google" id="ProtNLM"/>
    </source>
</evidence>